<protein>
    <submittedName>
        <fullName evidence="3">Uncharacterized protein</fullName>
    </submittedName>
</protein>
<reference evidence="3" key="1">
    <citation type="submission" date="2022-11" db="UniProtKB">
        <authorList>
            <consortium name="WormBaseParasite"/>
        </authorList>
    </citation>
    <scope>IDENTIFICATION</scope>
</reference>
<dbReference type="AlphaFoldDB" id="A0A914QFT2"/>
<evidence type="ECO:0000313" key="3">
    <source>
        <dbReference type="WBParaSite" id="PDA_v2.g26099.t1"/>
    </source>
</evidence>
<feature type="region of interest" description="Disordered" evidence="1">
    <location>
        <begin position="1"/>
        <end position="30"/>
    </location>
</feature>
<organism evidence="2 3">
    <name type="scientific">Panagrolaimus davidi</name>
    <dbReference type="NCBI Taxonomy" id="227884"/>
    <lineage>
        <taxon>Eukaryota</taxon>
        <taxon>Metazoa</taxon>
        <taxon>Ecdysozoa</taxon>
        <taxon>Nematoda</taxon>
        <taxon>Chromadorea</taxon>
        <taxon>Rhabditida</taxon>
        <taxon>Tylenchina</taxon>
        <taxon>Panagrolaimomorpha</taxon>
        <taxon>Panagrolaimoidea</taxon>
        <taxon>Panagrolaimidae</taxon>
        <taxon>Panagrolaimus</taxon>
    </lineage>
</organism>
<keyword evidence="2" id="KW-1185">Reference proteome</keyword>
<evidence type="ECO:0000313" key="2">
    <source>
        <dbReference type="Proteomes" id="UP000887578"/>
    </source>
</evidence>
<proteinExistence type="predicted"/>
<evidence type="ECO:0000256" key="1">
    <source>
        <dbReference type="SAM" id="MobiDB-lite"/>
    </source>
</evidence>
<accession>A0A914QFT2</accession>
<name>A0A914QFT2_9BILA</name>
<dbReference type="Proteomes" id="UP000887578">
    <property type="component" value="Unplaced"/>
</dbReference>
<sequence>MGRHTSLPTSRMTQLSFNSESSSDTKTLQQKHDKYADLKEACSTIFDPDEICTMADILASGAIDYRRLSGKVLVVNKLENNGCNWIADGTEISLKCIEQCITNEIRSKRVNLSSILNVLQ</sequence>
<dbReference type="WBParaSite" id="PDA_v2.g26099.t1">
    <property type="protein sequence ID" value="PDA_v2.g26099.t1"/>
    <property type="gene ID" value="PDA_v2.g26099"/>
</dbReference>
<feature type="compositionally biased region" description="Polar residues" evidence="1">
    <location>
        <begin position="1"/>
        <end position="28"/>
    </location>
</feature>